<comment type="catalytic activity">
    <reaction evidence="1 9">
        <text>N-(5-phospho-beta-D-ribosyl)anthranilate = 1-(2-carboxyphenylamino)-1-deoxy-D-ribulose 5-phosphate</text>
        <dbReference type="Rhea" id="RHEA:21540"/>
        <dbReference type="ChEBI" id="CHEBI:18277"/>
        <dbReference type="ChEBI" id="CHEBI:58613"/>
        <dbReference type="EC" id="5.3.1.24"/>
    </reaction>
</comment>
<dbReference type="InterPro" id="IPR001240">
    <property type="entry name" value="PRAI_dom"/>
</dbReference>
<dbReference type="SUPFAM" id="SSF51366">
    <property type="entry name" value="Ribulose-phoshate binding barrel"/>
    <property type="match status" value="1"/>
</dbReference>
<comment type="caution">
    <text evidence="11">The sequence shown here is derived from an EMBL/GenBank/DDBJ whole genome shotgun (WGS) entry which is preliminary data.</text>
</comment>
<dbReference type="EMBL" id="JAUSVL010000001">
    <property type="protein sequence ID" value="MDQ0289887.1"/>
    <property type="molecule type" value="Genomic_DNA"/>
</dbReference>
<keyword evidence="7 9" id="KW-0057">Aromatic amino acid biosynthesis</keyword>
<evidence type="ECO:0000256" key="2">
    <source>
        <dbReference type="ARBA" id="ARBA00004664"/>
    </source>
</evidence>
<evidence type="ECO:0000256" key="5">
    <source>
        <dbReference type="ARBA" id="ARBA00022605"/>
    </source>
</evidence>
<keyword evidence="8 9" id="KW-0413">Isomerase</keyword>
<dbReference type="InterPro" id="IPR044643">
    <property type="entry name" value="TrpF_fam"/>
</dbReference>
<dbReference type="RefSeq" id="WP_307261330.1">
    <property type="nucleotide sequence ID" value="NZ_JAUSVL010000001.1"/>
</dbReference>
<dbReference type="Pfam" id="PF00697">
    <property type="entry name" value="PRAI"/>
    <property type="match status" value="1"/>
</dbReference>
<evidence type="ECO:0000313" key="12">
    <source>
        <dbReference type="Proteomes" id="UP001238163"/>
    </source>
</evidence>
<comment type="similarity">
    <text evidence="9">Belongs to the TrpF family.</text>
</comment>
<gene>
    <name evidence="9" type="primary">trpF</name>
    <name evidence="11" type="ORF">J3R75_001994</name>
</gene>
<dbReference type="Proteomes" id="UP001238163">
    <property type="component" value="Unassembled WGS sequence"/>
</dbReference>
<evidence type="ECO:0000256" key="4">
    <source>
        <dbReference type="ARBA" id="ARBA00022272"/>
    </source>
</evidence>
<dbReference type="AlphaFoldDB" id="A0AAE4APY1"/>
<accession>A0AAE4APY1</accession>
<evidence type="ECO:0000256" key="7">
    <source>
        <dbReference type="ARBA" id="ARBA00023141"/>
    </source>
</evidence>
<dbReference type="EC" id="5.3.1.24" evidence="3 9"/>
<evidence type="ECO:0000256" key="3">
    <source>
        <dbReference type="ARBA" id="ARBA00012572"/>
    </source>
</evidence>
<dbReference type="InterPro" id="IPR011060">
    <property type="entry name" value="RibuloseP-bd_barrel"/>
</dbReference>
<evidence type="ECO:0000256" key="6">
    <source>
        <dbReference type="ARBA" id="ARBA00022822"/>
    </source>
</evidence>
<evidence type="ECO:0000313" key="11">
    <source>
        <dbReference type="EMBL" id="MDQ0289887.1"/>
    </source>
</evidence>
<keyword evidence="6 9" id="KW-0822">Tryptophan biosynthesis</keyword>
<dbReference type="HAMAP" id="MF_00135">
    <property type="entry name" value="PRAI"/>
    <property type="match status" value="1"/>
</dbReference>
<proteinExistence type="inferred from homology"/>
<dbReference type="GO" id="GO:0000162">
    <property type="term" value="P:L-tryptophan biosynthetic process"/>
    <property type="evidence" value="ECO:0007669"/>
    <property type="project" value="UniProtKB-UniRule"/>
</dbReference>
<protein>
    <recommendedName>
        <fullName evidence="4 9">N-(5'-phosphoribosyl)anthranilate isomerase</fullName>
        <shortName evidence="9">PRAI</shortName>
        <ecNumber evidence="3 9">5.3.1.24</ecNumber>
    </recommendedName>
</protein>
<organism evidence="11 12">
    <name type="scientific">Oligosphaera ethanolica</name>
    <dbReference type="NCBI Taxonomy" id="760260"/>
    <lineage>
        <taxon>Bacteria</taxon>
        <taxon>Pseudomonadati</taxon>
        <taxon>Lentisphaerota</taxon>
        <taxon>Oligosphaeria</taxon>
        <taxon>Oligosphaerales</taxon>
        <taxon>Oligosphaeraceae</taxon>
        <taxon>Oligosphaera</taxon>
    </lineage>
</organism>
<name>A0AAE4APY1_9BACT</name>
<evidence type="ECO:0000256" key="8">
    <source>
        <dbReference type="ARBA" id="ARBA00023235"/>
    </source>
</evidence>
<evidence type="ECO:0000256" key="1">
    <source>
        <dbReference type="ARBA" id="ARBA00001164"/>
    </source>
</evidence>
<dbReference type="InterPro" id="IPR013785">
    <property type="entry name" value="Aldolase_TIM"/>
</dbReference>
<dbReference type="Gene3D" id="3.20.20.70">
    <property type="entry name" value="Aldolase class I"/>
    <property type="match status" value="1"/>
</dbReference>
<dbReference type="GO" id="GO:0004640">
    <property type="term" value="F:phosphoribosylanthranilate isomerase activity"/>
    <property type="evidence" value="ECO:0007669"/>
    <property type="project" value="UniProtKB-UniRule"/>
</dbReference>
<feature type="domain" description="N-(5'phosphoribosyl) anthranilate isomerase (PRAI)" evidence="10">
    <location>
        <begin position="6"/>
        <end position="196"/>
    </location>
</feature>
<comment type="pathway">
    <text evidence="2 9">Amino-acid biosynthesis; L-tryptophan biosynthesis; L-tryptophan from chorismate: step 3/5.</text>
</comment>
<sequence length="206" mass="21362">MRPRVKLCGMTRVEDVCAAVAAGADYVGFVLVESSRRRVMPSALGELVTAAAPARAVCVIADEPLAVARGLAAAHPSVILQLHGRESAEYARALAGDGVDVWKAVALSDDDDLSRCADFPAVRLVVDAAQGGSGRLCDWRLAAALALRRPVLLAGGIGPGNAVAAWRATGAWGLDIASGVEDAPGIKSVQKINELMAALRSLDKEQ</sequence>
<dbReference type="PANTHER" id="PTHR42894:SF1">
    <property type="entry name" value="N-(5'-PHOSPHORIBOSYL)ANTHRANILATE ISOMERASE"/>
    <property type="match status" value="1"/>
</dbReference>
<dbReference type="CDD" id="cd00405">
    <property type="entry name" value="PRAI"/>
    <property type="match status" value="1"/>
</dbReference>
<keyword evidence="12" id="KW-1185">Reference proteome</keyword>
<reference evidence="11" key="1">
    <citation type="submission" date="2023-07" db="EMBL/GenBank/DDBJ databases">
        <title>Genomic Encyclopedia of Type Strains, Phase IV (KMG-IV): sequencing the most valuable type-strain genomes for metagenomic binning, comparative biology and taxonomic classification.</title>
        <authorList>
            <person name="Goeker M."/>
        </authorList>
    </citation>
    <scope>NUCLEOTIDE SEQUENCE</scope>
    <source>
        <strain evidence="11">DSM 24202</strain>
    </source>
</reference>
<evidence type="ECO:0000259" key="10">
    <source>
        <dbReference type="Pfam" id="PF00697"/>
    </source>
</evidence>
<evidence type="ECO:0000256" key="9">
    <source>
        <dbReference type="HAMAP-Rule" id="MF_00135"/>
    </source>
</evidence>
<dbReference type="PANTHER" id="PTHR42894">
    <property type="entry name" value="N-(5'-PHOSPHORIBOSYL)ANTHRANILATE ISOMERASE"/>
    <property type="match status" value="1"/>
</dbReference>
<keyword evidence="5 9" id="KW-0028">Amino-acid biosynthesis</keyword>